<dbReference type="GO" id="GO:0046685">
    <property type="term" value="P:response to arsenic-containing substance"/>
    <property type="evidence" value="ECO:0007669"/>
    <property type="project" value="UniProtKB-KW"/>
</dbReference>
<dbReference type="Pfam" id="PF01451">
    <property type="entry name" value="LMWPc"/>
    <property type="match status" value="1"/>
</dbReference>
<dbReference type="Proteomes" id="UP000664859">
    <property type="component" value="Unassembled WGS sequence"/>
</dbReference>
<reference evidence="7" key="1">
    <citation type="submission" date="2021-02" db="EMBL/GenBank/DDBJ databases">
        <title>First Annotated Genome of the Yellow-green Alga Tribonema minus.</title>
        <authorList>
            <person name="Mahan K.M."/>
        </authorList>
    </citation>
    <scope>NUCLEOTIDE SEQUENCE</scope>
    <source>
        <strain evidence="7">UTEX B ZZ1240</strain>
    </source>
</reference>
<dbReference type="SMART" id="SM00226">
    <property type="entry name" value="LMWPc"/>
    <property type="match status" value="1"/>
</dbReference>
<dbReference type="PANTHER" id="PTHR43428:SF1">
    <property type="entry name" value="ARSENATE REDUCTASE"/>
    <property type="match status" value="1"/>
</dbReference>
<organism evidence="7 8">
    <name type="scientific">Tribonema minus</name>
    <dbReference type="NCBI Taxonomy" id="303371"/>
    <lineage>
        <taxon>Eukaryota</taxon>
        <taxon>Sar</taxon>
        <taxon>Stramenopiles</taxon>
        <taxon>Ochrophyta</taxon>
        <taxon>PX clade</taxon>
        <taxon>Xanthophyceae</taxon>
        <taxon>Tribonematales</taxon>
        <taxon>Tribonemataceae</taxon>
        <taxon>Tribonema</taxon>
    </lineage>
</organism>
<gene>
    <name evidence="7" type="ORF">JKP88DRAFT_354253</name>
</gene>
<dbReference type="InterPro" id="IPR023485">
    <property type="entry name" value="Ptyr_pPase"/>
</dbReference>
<evidence type="ECO:0000313" key="8">
    <source>
        <dbReference type="Proteomes" id="UP000664859"/>
    </source>
</evidence>
<keyword evidence="4" id="KW-0059">Arsenical resistance</keyword>
<sequence length="206" mass="22892">MLLSQLPRSVARLPVGLAVAQQLQRQQWRNFASGRNDARSIMFVCRRNSCRSQMAEGWAKAIVRDKQFSDIIIKSSGLEGSHVHPKAISTMAAHGIELRTHTSDFLDSFEPDDFYAVVSMCGCGHILSPQWAGRPVFMDWDVEDPDGKSDAVFERVSLEIRDQVDKLIDRQHHQQRGSSGGSALRRQLRAAAAIRLCAAAARLAPP</sequence>
<evidence type="ECO:0000256" key="5">
    <source>
        <dbReference type="PIRSR" id="PIRSR617867-1"/>
    </source>
</evidence>
<protein>
    <recommendedName>
        <fullName evidence="2">acid phosphatase</fullName>
        <ecNumber evidence="2">3.1.3.2</ecNumber>
    </recommendedName>
</protein>
<dbReference type="GO" id="GO:0004725">
    <property type="term" value="F:protein tyrosine phosphatase activity"/>
    <property type="evidence" value="ECO:0007669"/>
    <property type="project" value="InterPro"/>
</dbReference>
<keyword evidence="8" id="KW-1185">Reference proteome</keyword>
<dbReference type="AlphaFoldDB" id="A0A835Z874"/>
<dbReference type="OrthoDB" id="2011805at2759"/>
<evidence type="ECO:0000256" key="3">
    <source>
        <dbReference type="ARBA" id="ARBA00022801"/>
    </source>
</evidence>
<evidence type="ECO:0000313" key="7">
    <source>
        <dbReference type="EMBL" id="KAG5185209.1"/>
    </source>
</evidence>
<dbReference type="Gene3D" id="3.40.50.2300">
    <property type="match status" value="1"/>
</dbReference>
<dbReference type="EC" id="3.1.3.2" evidence="2"/>
<dbReference type="EMBL" id="JAFCMP010000138">
    <property type="protein sequence ID" value="KAG5185209.1"/>
    <property type="molecule type" value="Genomic_DNA"/>
</dbReference>
<name>A0A835Z874_9STRA</name>
<dbReference type="InterPro" id="IPR036196">
    <property type="entry name" value="Ptyr_pPase_sf"/>
</dbReference>
<comment type="caution">
    <text evidence="7">The sequence shown here is derived from an EMBL/GenBank/DDBJ whole genome shotgun (WGS) entry which is preliminary data.</text>
</comment>
<evidence type="ECO:0000259" key="6">
    <source>
        <dbReference type="SMART" id="SM00226"/>
    </source>
</evidence>
<dbReference type="GO" id="GO:0003993">
    <property type="term" value="F:acid phosphatase activity"/>
    <property type="evidence" value="ECO:0007669"/>
    <property type="project" value="UniProtKB-EC"/>
</dbReference>
<comment type="similarity">
    <text evidence="1">Belongs to the low molecular weight phosphotyrosine protein phosphatase family.</text>
</comment>
<evidence type="ECO:0000256" key="2">
    <source>
        <dbReference type="ARBA" id="ARBA00012646"/>
    </source>
</evidence>
<feature type="active site" description="Nucleophile" evidence="5">
    <location>
        <position position="45"/>
    </location>
</feature>
<evidence type="ECO:0000256" key="4">
    <source>
        <dbReference type="ARBA" id="ARBA00022849"/>
    </source>
</evidence>
<dbReference type="PANTHER" id="PTHR43428">
    <property type="entry name" value="ARSENATE REDUCTASE"/>
    <property type="match status" value="1"/>
</dbReference>
<feature type="active site" description="Proton donor" evidence="5">
    <location>
        <position position="144"/>
    </location>
</feature>
<accession>A0A835Z874</accession>
<keyword evidence="3" id="KW-0378">Hydrolase</keyword>
<proteinExistence type="inferred from homology"/>
<feature type="domain" description="Phosphotyrosine protein phosphatase I" evidence="6">
    <location>
        <begin position="39"/>
        <end position="170"/>
    </location>
</feature>
<dbReference type="SUPFAM" id="SSF52788">
    <property type="entry name" value="Phosphotyrosine protein phosphatases I"/>
    <property type="match status" value="1"/>
</dbReference>
<feature type="active site" evidence="5">
    <location>
        <position position="51"/>
    </location>
</feature>
<dbReference type="InterPro" id="IPR017867">
    <property type="entry name" value="Tyr_phospatase_low_mol_wt"/>
</dbReference>
<dbReference type="PRINTS" id="PR00719">
    <property type="entry name" value="LMWPTPASE"/>
</dbReference>
<evidence type="ECO:0000256" key="1">
    <source>
        <dbReference type="ARBA" id="ARBA00011063"/>
    </source>
</evidence>